<dbReference type="InterPro" id="IPR018181">
    <property type="entry name" value="Heat_shock_70_CS"/>
</dbReference>
<evidence type="ECO:0000256" key="5">
    <source>
        <dbReference type="ARBA" id="ARBA00023016"/>
    </source>
</evidence>
<dbReference type="Gene3D" id="2.60.34.10">
    <property type="entry name" value="Substrate Binding Domain Of DNAk, Chain A, domain 1"/>
    <property type="match status" value="1"/>
</dbReference>
<dbReference type="InterPro" id="IPR013126">
    <property type="entry name" value="Hsp_70_fam"/>
</dbReference>
<name>A0ABS4QHY4_9NOCA</name>
<evidence type="ECO:0000313" key="8">
    <source>
        <dbReference type="EMBL" id="MBP2190271.1"/>
    </source>
</evidence>
<evidence type="ECO:0000256" key="6">
    <source>
        <dbReference type="ARBA" id="ARBA00023186"/>
    </source>
</evidence>
<keyword evidence="5" id="KW-0346">Stress response</keyword>
<accession>A0ABS4QHY4</accession>
<dbReference type="Proteomes" id="UP001519325">
    <property type="component" value="Unassembled WGS sequence"/>
</dbReference>
<comment type="similarity">
    <text evidence="1 7">Belongs to the heat shock protein 70 family.</text>
</comment>
<dbReference type="PRINTS" id="PR00301">
    <property type="entry name" value="HEATSHOCK70"/>
</dbReference>
<evidence type="ECO:0000256" key="4">
    <source>
        <dbReference type="ARBA" id="ARBA00022840"/>
    </source>
</evidence>
<evidence type="ECO:0000256" key="2">
    <source>
        <dbReference type="ARBA" id="ARBA00022553"/>
    </source>
</evidence>
<protein>
    <submittedName>
        <fullName evidence="8">Molecular chaperone DnaK (HSP70)</fullName>
    </submittedName>
</protein>
<dbReference type="Gene3D" id="3.90.640.10">
    <property type="entry name" value="Actin, Chain A, domain 4"/>
    <property type="match status" value="1"/>
</dbReference>
<organism evidence="8 9">
    <name type="scientific">Nocardia goodfellowii</name>
    <dbReference type="NCBI Taxonomy" id="882446"/>
    <lineage>
        <taxon>Bacteria</taxon>
        <taxon>Bacillati</taxon>
        <taxon>Actinomycetota</taxon>
        <taxon>Actinomycetes</taxon>
        <taxon>Mycobacteriales</taxon>
        <taxon>Nocardiaceae</taxon>
        <taxon>Nocardia</taxon>
    </lineage>
</organism>
<sequence length="565" mass="60359">MGVYGIDLGTTNSAIARIDADGRPEVMVGMNGEPTVPSVVLFASAFDHLVGEGARRQARLDPEHVCALVKRRMGDADWRFTAHGESWSAPAVSALILKSLAADAEFGGGGPVQRAVITVPAYFGDEERRATIQAGNYAGFDVAGVLSEPIAAALSYGFGRLDGSTDIGAGLSKDAAPRETVLVYDLGGGTFDATVIELADRRISVLAVEGDHQLGGADWDERIALYLSQQFCAANPEAEDPLDDSAGSQMLVLAAERAKCELSEVERTDVVVAHDGARAVISLTRAEVESMTSSLMRRTLDLTRDCLAAAGKRGVASVDRLLLVGGSSRMPMVARELQAELGLTGELRDPDLSVARGAALYGEKLEMERLIIADLVTRGRLRDGSPLTEASPADLDQAVARVAASFGQPVSLVRRMLEVQVDTVVSRGFGVLALDTHYGLSAAWLVHRNQTLPVRVRRSFGTIREDQDQIELTIVEQQGQAASVRPEDTKVLVEGRIRGIPPGYPAGSEVRVTFEMGFDGVLHVTAHHVDADMPLTLSAQTGATLSQSDVARELDQVQRSRRRAS</sequence>
<comment type="caution">
    <text evidence="8">The sequence shown here is derived from an EMBL/GenBank/DDBJ whole genome shotgun (WGS) entry which is preliminary data.</text>
</comment>
<evidence type="ECO:0000256" key="7">
    <source>
        <dbReference type="RuleBase" id="RU003322"/>
    </source>
</evidence>
<evidence type="ECO:0000256" key="1">
    <source>
        <dbReference type="ARBA" id="ARBA00007381"/>
    </source>
</evidence>
<proteinExistence type="inferred from homology"/>
<dbReference type="RefSeq" id="WP_209890159.1">
    <property type="nucleotide sequence ID" value="NZ_JAGGMR010000001.1"/>
</dbReference>
<dbReference type="SUPFAM" id="SSF53067">
    <property type="entry name" value="Actin-like ATPase domain"/>
    <property type="match status" value="2"/>
</dbReference>
<dbReference type="PROSITE" id="PS01036">
    <property type="entry name" value="HSP70_3"/>
    <property type="match status" value="1"/>
</dbReference>
<dbReference type="Pfam" id="PF00012">
    <property type="entry name" value="HSP70"/>
    <property type="match status" value="2"/>
</dbReference>
<dbReference type="SUPFAM" id="SSF100920">
    <property type="entry name" value="Heat shock protein 70kD (HSP70), peptide-binding domain"/>
    <property type="match status" value="1"/>
</dbReference>
<keyword evidence="4 7" id="KW-0067">ATP-binding</keyword>
<keyword evidence="6" id="KW-0143">Chaperone</keyword>
<evidence type="ECO:0000256" key="3">
    <source>
        <dbReference type="ARBA" id="ARBA00022741"/>
    </source>
</evidence>
<dbReference type="PROSITE" id="PS00329">
    <property type="entry name" value="HSP70_2"/>
    <property type="match status" value="1"/>
</dbReference>
<dbReference type="PANTHER" id="PTHR19375">
    <property type="entry name" value="HEAT SHOCK PROTEIN 70KDA"/>
    <property type="match status" value="1"/>
</dbReference>
<evidence type="ECO:0000313" key="9">
    <source>
        <dbReference type="Proteomes" id="UP001519325"/>
    </source>
</evidence>
<dbReference type="InterPro" id="IPR043129">
    <property type="entry name" value="ATPase_NBD"/>
</dbReference>
<gene>
    <name evidence="8" type="ORF">BJ987_003172</name>
</gene>
<dbReference type="Gene3D" id="3.30.420.40">
    <property type="match status" value="2"/>
</dbReference>
<dbReference type="EMBL" id="JAGGMR010000001">
    <property type="protein sequence ID" value="MBP2190271.1"/>
    <property type="molecule type" value="Genomic_DNA"/>
</dbReference>
<dbReference type="InterPro" id="IPR029047">
    <property type="entry name" value="HSP70_peptide-bd_sf"/>
</dbReference>
<keyword evidence="9" id="KW-1185">Reference proteome</keyword>
<dbReference type="CDD" id="cd24029">
    <property type="entry name" value="ASKHA_NBD_HSP70_DnaK_HscA_HscC"/>
    <property type="match status" value="1"/>
</dbReference>
<keyword evidence="2" id="KW-0597">Phosphoprotein</keyword>
<reference evidence="8 9" key="1">
    <citation type="submission" date="2021-03" db="EMBL/GenBank/DDBJ databases">
        <title>Sequencing the genomes of 1000 actinobacteria strains.</title>
        <authorList>
            <person name="Klenk H.-P."/>
        </authorList>
    </citation>
    <scope>NUCLEOTIDE SEQUENCE [LARGE SCALE GENOMIC DNA]</scope>
    <source>
        <strain evidence="8 9">DSM 45516</strain>
    </source>
</reference>
<keyword evidence="3 7" id="KW-0547">Nucleotide-binding</keyword>
<dbReference type="PROSITE" id="PS00297">
    <property type="entry name" value="HSP70_1"/>
    <property type="match status" value="1"/>
</dbReference>